<dbReference type="AlphaFoldDB" id="A0A0X8GZX4"/>
<feature type="transmembrane region" description="Helical" evidence="6">
    <location>
        <begin position="83"/>
        <end position="100"/>
    </location>
</feature>
<feature type="binding site" evidence="5">
    <location>
        <begin position="459"/>
        <end position="466"/>
    </location>
    <ligand>
        <name>ATP</name>
        <dbReference type="ChEBI" id="CHEBI:30616"/>
    </ligand>
</feature>
<dbReference type="InterPro" id="IPR036388">
    <property type="entry name" value="WH-like_DNA-bd_sf"/>
</dbReference>
<evidence type="ECO:0000313" key="9">
    <source>
        <dbReference type="Proteomes" id="UP000063781"/>
    </source>
</evidence>
<dbReference type="GO" id="GO:0005524">
    <property type="term" value="F:ATP binding"/>
    <property type="evidence" value="ECO:0007669"/>
    <property type="project" value="UniProtKB-UniRule"/>
</dbReference>
<feature type="transmembrane region" description="Helical" evidence="6">
    <location>
        <begin position="53"/>
        <end position="71"/>
    </location>
</feature>
<reference evidence="8 9" key="1">
    <citation type="submission" date="2015-10" db="EMBL/GenBank/DDBJ databases">
        <title>Erysipelothrix larvae sp. LV19 isolated from the larval gut of the rhinoceros beetle, Trypoxylus dichotomus.</title>
        <authorList>
            <person name="Lim S."/>
            <person name="Kim B.-C."/>
        </authorList>
    </citation>
    <scope>NUCLEOTIDE SEQUENCE [LARGE SCALE GENOMIC DNA]</scope>
    <source>
        <strain evidence="8 9">LV19</strain>
    </source>
</reference>
<dbReference type="OrthoDB" id="9807790at2"/>
<name>A0A0X8GZX4_9FIRM</name>
<dbReference type="SUPFAM" id="SSF46785">
    <property type="entry name" value="Winged helix' DNA-binding domain"/>
    <property type="match status" value="1"/>
</dbReference>
<evidence type="ECO:0000256" key="3">
    <source>
        <dbReference type="ARBA" id="ARBA00022840"/>
    </source>
</evidence>
<keyword evidence="4" id="KW-0238">DNA-binding</keyword>
<dbReference type="CDD" id="cd01127">
    <property type="entry name" value="TrwB_TraG_TraD_VirD4"/>
    <property type="match status" value="1"/>
</dbReference>
<dbReference type="Pfam" id="PF09397">
    <property type="entry name" value="FtsK_gamma"/>
    <property type="match status" value="1"/>
</dbReference>
<dbReference type="PROSITE" id="PS50901">
    <property type="entry name" value="FTSK"/>
    <property type="match status" value="1"/>
</dbReference>
<dbReference type="PANTHER" id="PTHR22683:SF41">
    <property type="entry name" value="DNA TRANSLOCASE FTSK"/>
    <property type="match status" value="1"/>
</dbReference>
<keyword evidence="6" id="KW-0812">Transmembrane</keyword>
<feature type="transmembrane region" description="Helical" evidence="6">
    <location>
        <begin position="20"/>
        <end position="47"/>
    </location>
</feature>
<keyword evidence="3 5" id="KW-0067">ATP-binding</keyword>
<dbReference type="InterPro" id="IPR050206">
    <property type="entry name" value="FtsK/SpoIIIE/SftA"/>
</dbReference>
<dbReference type="InterPro" id="IPR018541">
    <property type="entry name" value="Ftsk_gamma"/>
</dbReference>
<dbReference type="GO" id="GO:0003677">
    <property type="term" value="F:DNA binding"/>
    <property type="evidence" value="ECO:0007669"/>
    <property type="project" value="UniProtKB-KW"/>
</dbReference>
<dbReference type="InterPro" id="IPR041027">
    <property type="entry name" value="FtsK_alpha"/>
</dbReference>
<dbReference type="Pfam" id="PF17854">
    <property type="entry name" value="FtsK_alpha"/>
    <property type="match status" value="1"/>
</dbReference>
<evidence type="ECO:0000256" key="6">
    <source>
        <dbReference type="SAM" id="Phobius"/>
    </source>
</evidence>
<dbReference type="InterPro" id="IPR036390">
    <property type="entry name" value="WH_DNA-bd_sf"/>
</dbReference>
<dbReference type="InterPro" id="IPR003593">
    <property type="entry name" value="AAA+_ATPase"/>
</dbReference>
<sequence length="784" mass="86521">MAKSKSKSKKQQQQDLLRFVYGLIVILLAVVGMFELGWLGTILFGSFRVLFGQYPQVLFGIIIALTGALMISPKFVKKQPKRYIIALCLSTVAFLMILGFPQDQDLVGQQAFNSFFNSIRDVYSQRSAYAYGGIIGSVLYSISSFLIAREGTIVFVVLLILVIIALIFTPRKIMQSISTGSKHLVKGAKGVSKVAKKMVPVKDDNPDSQDDEYDPLDDLVQDHQSESLIKKMNPSHDSKNASLFIDYDEKPGKQMELELEDESQLAQDQTEMFDVQRHLNASNTQASTITQPITPPQNLPNTYENYRLPPKALLERSTGSRSNSNQGSAKEKGRRLIEVLKQFGIDAELINIHIGPAVTKFEVKPDSNVKISRISSIQDNIMMELAVKSLRIEAPIPGKSAVGIEIPNIEMVPVRMKDIVLQSTNFYESDNVWVALGKNLLGEPVSVALNKMPHLLVAGATGSGKSVCMNSIITSILLTKKPDELKLLLIDPKKVEFTAYANIPHLMAPVISDPMQATSALKLVVEEMDRRYDTFSKSGVRNITSFNEKVKTHHENSDMKPMPWIVVIIDELADLMAVAGKDVEVSIQRITQLARAAGIHLIVATQRPSVDVVTGIIKANIPSRIAFAVSSAVDSRTILDTTGAEKLLGYGDMLYIPMGEPNPTRVQGVYVSDEEVNSIASYASKQAAPQYSDSFISLDTGGGSSGFVATQDDPLYEEAILFVIKQQKASTSFLQRQYRIGYNRAASLIDAMEQEGIIGPPQGSKPREVRYRTIEEYEEANQSS</sequence>
<evidence type="ECO:0000256" key="1">
    <source>
        <dbReference type="ARBA" id="ARBA00006474"/>
    </source>
</evidence>
<dbReference type="GO" id="GO:0016020">
    <property type="term" value="C:membrane"/>
    <property type="evidence" value="ECO:0007669"/>
    <property type="project" value="UniProtKB-SubCell"/>
</dbReference>
<dbReference type="Gene3D" id="3.40.50.300">
    <property type="entry name" value="P-loop containing nucleotide triphosphate hydrolases"/>
    <property type="match status" value="1"/>
</dbReference>
<dbReference type="Pfam" id="PF01580">
    <property type="entry name" value="FtsK_SpoIIIE"/>
    <property type="match status" value="1"/>
</dbReference>
<comment type="similarity">
    <text evidence="1">Belongs to the FtsK/SpoIIIE/SftA family.</text>
</comment>
<dbReference type="Proteomes" id="UP000063781">
    <property type="component" value="Chromosome"/>
</dbReference>
<dbReference type="SMART" id="SM00382">
    <property type="entry name" value="AAA"/>
    <property type="match status" value="1"/>
</dbReference>
<dbReference type="STRING" id="1514105.AOC36_05680"/>
<dbReference type="Gene3D" id="3.30.980.40">
    <property type="match status" value="1"/>
</dbReference>
<protein>
    <submittedName>
        <fullName evidence="8">Stage III sporulation protein E</fullName>
    </submittedName>
</protein>
<dbReference type="KEGG" id="erl:AOC36_05680"/>
<dbReference type="SUPFAM" id="SSF52540">
    <property type="entry name" value="P-loop containing nucleoside triphosphate hydrolases"/>
    <property type="match status" value="1"/>
</dbReference>
<evidence type="ECO:0000313" key="8">
    <source>
        <dbReference type="EMBL" id="AMC93486.1"/>
    </source>
</evidence>
<keyword evidence="6" id="KW-0472">Membrane</keyword>
<evidence type="ECO:0000256" key="2">
    <source>
        <dbReference type="ARBA" id="ARBA00022741"/>
    </source>
</evidence>
<keyword evidence="2 5" id="KW-0547">Nucleotide-binding</keyword>
<evidence type="ECO:0000259" key="7">
    <source>
        <dbReference type="PROSITE" id="PS50901"/>
    </source>
</evidence>
<dbReference type="InterPro" id="IPR027417">
    <property type="entry name" value="P-loop_NTPase"/>
</dbReference>
<proteinExistence type="inferred from homology"/>
<feature type="domain" description="FtsK" evidence="7">
    <location>
        <begin position="442"/>
        <end position="636"/>
    </location>
</feature>
<dbReference type="PANTHER" id="PTHR22683">
    <property type="entry name" value="SPORULATION PROTEIN RELATED"/>
    <property type="match status" value="1"/>
</dbReference>
<dbReference type="EMBL" id="CP013213">
    <property type="protein sequence ID" value="AMC93486.1"/>
    <property type="molecule type" value="Genomic_DNA"/>
</dbReference>
<evidence type="ECO:0000256" key="4">
    <source>
        <dbReference type="ARBA" id="ARBA00023125"/>
    </source>
</evidence>
<dbReference type="RefSeq" id="WP_067632322.1">
    <property type="nucleotide sequence ID" value="NZ_CP013213.1"/>
</dbReference>
<keyword evidence="6" id="KW-1133">Transmembrane helix</keyword>
<evidence type="ECO:0000256" key="5">
    <source>
        <dbReference type="PROSITE-ProRule" id="PRU00289"/>
    </source>
</evidence>
<gene>
    <name evidence="8" type="ORF">AOC36_05680</name>
</gene>
<feature type="transmembrane region" description="Helical" evidence="6">
    <location>
        <begin position="128"/>
        <end position="147"/>
    </location>
</feature>
<dbReference type="Gene3D" id="1.10.10.10">
    <property type="entry name" value="Winged helix-like DNA-binding domain superfamily/Winged helix DNA-binding domain"/>
    <property type="match status" value="1"/>
</dbReference>
<organism evidence="8 9">
    <name type="scientific">Erysipelothrix larvae</name>
    <dbReference type="NCBI Taxonomy" id="1514105"/>
    <lineage>
        <taxon>Bacteria</taxon>
        <taxon>Bacillati</taxon>
        <taxon>Bacillota</taxon>
        <taxon>Erysipelotrichia</taxon>
        <taxon>Erysipelotrichales</taxon>
        <taxon>Erysipelotrichaceae</taxon>
        <taxon>Erysipelothrix</taxon>
    </lineage>
</organism>
<dbReference type="SMART" id="SM00843">
    <property type="entry name" value="Ftsk_gamma"/>
    <property type="match status" value="1"/>
</dbReference>
<feature type="transmembrane region" description="Helical" evidence="6">
    <location>
        <begin position="152"/>
        <end position="169"/>
    </location>
</feature>
<dbReference type="InterPro" id="IPR002543">
    <property type="entry name" value="FtsK_dom"/>
</dbReference>
<accession>A0A0X8GZX4</accession>
<keyword evidence="9" id="KW-1185">Reference proteome</keyword>